<evidence type="ECO:0000313" key="14">
    <source>
        <dbReference type="Proteomes" id="UP000292702"/>
    </source>
</evidence>
<sequence>MSSTGILEVKCPVHRLTARTVDQFNKDWFRTQVTVLAARVPPEKAGLLMKAPAMRRTLLDLPHVKRVLPCEDGARMVLLRVTDEAALLPEAKELLQQEGVELKPHTLDLDYNFWTVDDIFQAILPEELLEGAPAGFATVGHMAHLNLNDEYLPFKHIIGQVILDKLPTIKTVVNKLDNIDNKFRVFDMEVLAGENNFLVEQSESNCTFRFDFSQVYWNSRLHTEHARLVDTFKPEDVVADVFAGVGPFAVPAAKRGAAVLANDLNPKSYDFMISNIKDNKVTSLVRPFNEDGREFIQLAAVRALTDPLPPYQPHKTIRERQLERRTRGQTPQVLSPPPPAHPPRNKIDHFVMNLPDTAIEFLDAFRGILSPERLNGHSVDGVYGEGSMPVVHCYCFTRELEADKAEADIREAKKVMGAPLEGDVKLHAVRRVAPKKDMYCISFRLPVSVAFATASR</sequence>
<comment type="caution">
    <text evidence="13">The sequence shown here is derived from an EMBL/GenBank/DDBJ whole genome shotgun (WGS) entry which is preliminary data.</text>
</comment>
<dbReference type="InterPro" id="IPR030382">
    <property type="entry name" value="MeTrfase_TRM5/TYW2"/>
</dbReference>
<feature type="binding site" evidence="10">
    <location>
        <begin position="291"/>
        <end position="292"/>
    </location>
    <ligand>
        <name>S-adenosyl-L-methionine</name>
        <dbReference type="ChEBI" id="CHEBI:59789"/>
    </ligand>
</feature>
<dbReference type="EC" id="2.1.1.228" evidence="10"/>
<keyword evidence="6 10" id="KW-0819">tRNA processing</keyword>
<dbReference type="AlphaFoldDB" id="A0A4R0RBL4"/>
<dbReference type="CDD" id="cd02440">
    <property type="entry name" value="AdoMet_MTases"/>
    <property type="match status" value="1"/>
</dbReference>
<evidence type="ECO:0000259" key="12">
    <source>
        <dbReference type="PROSITE" id="PS51684"/>
    </source>
</evidence>
<evidence type="ECO:0000256" key="2">
    <source>
        <dbReference type="ARBA" id="ARBA00022490"/>
    </source>
</evidence>
<gene>
    <name evidence="10 13" type="primary">TRM5</name>
    <name evidence="13" type="ORF">EIP91_004571</name>
</gene>
<dbReference type="Pfam" id="PF25133">
    <property type="entry name" value="TYW2_N_2"/>
    <property type="match status" value="1"/>
</dbReference>
<evidence type="ECO:0000256" key="6">
    <source>
        <dbReference type="ARBA" id="ARBA00022694"/>
    </source>
</evidence>
<comment type="similarity">
    <text evidence="1">Belongs to the class I-like SAM-binding methyltransferase superfamily. TRM5/TYW2 family.</text>
</comment>
<proteinExistence type="inferred from homology"/>
<dbReference type="STRING" id="92696.A0A4R0RBL4"/>
<dbReference type="GO" id="GO:0005634">
    <property type="term" value="C:nucleus"/>
    <property type="evidence" value="ECO:0007669"/>
    <property type="project" value="UniProtKB-SubCell"/>
</dbReference>
<keyword evidence="2 10" id="KW-0963">Cytoplasm</keyword>
<evidence type="ECO:0000256" key="5">
    <source>
        <dbReference type="ARBA" id="ARBA00022691"/>
    </source>
</evidence>
<feature type="binding site" evidence="10">
    <location>
        <begin position="263"/>
        <end position="264"/>
    </location>
    <ligand>
        <name>S-adenosyl-L-methionine</name>
        <dbReference type="ChEBI" id="CHEBI:59789"/>
    </ligand>
</feature>
<evidence type="ECO:0000256" key="3">
    <source>
        <dbReference type="ARBA" id="ARBA00022603"/>
    </source>
</evidence>
<reference evidence="13 14" key="1">
    <citation type="submission" date="2018-11" db="EMBL/GenBank/DDBJ databases">
        <title>Genome assembly of Steccherinum ochraceum LE-BIN_3174, the white-rot fungus of the Steccherinaceae family (The Residual Polyporoid clade, Polyporales, Basidiomycota).</title>
        <authorList>
            <person name="Fedorova T.V."/>
            <person name="Glazunova O.A."/>
            <person name="Landesman E.O."/>
            <person name="Moiseenko K.V."/>
            <person name="Psurtseva N.V."/>
            <person name="Savinova O.S."/>
            <person name="Shakhova N.V."/>
            <person name="Tyazhelova T.V."/>
            <person name="Vasina D.V."/>
        </authorList>
    </citation>
    <scope>NUCLEOTIDE SEQUENCE [LARGE SCALE GENOMIC DNA]</scope>
    <source>
        <strain evidence="13 14">LE-BIN_3174</strain>
    </source>
</reference>
<dbReference type="GO" id="GO:0005759">
    <property type="term" value="C:mitochondrial matrix"/>
    <property type="evidence" value="ECO:0007669"/>
    <property type="project" value="UniProtKB-SubCell"/>
</dbReference>
<dbReference type="Pfam" id="PF02475">
    <property type="entry name" value="TRM5-TYW2_MTfase"/>
    <property type="match status" value="1"/>
</dbReference>
<dbReference type="InterPro" id="IPR025792">
    <property type="entry name" value="tRNA_Gua_MeTrfase_euk"/>
</dbReference>
<dbReference type="Proteomes" id="UP000292702">
    <property type="component" value="Unassembled WGS sequence"/>
</dbReference>
<dbReference type="GO" id="GO:0052906">
    <property type="term" value="F:tRNA (guanine(37)-N1)-methyltransferase activity"/>
    <property type="evidence" value="ECO:0007669"/>
    <property type="project" value="UniProtKB-UniRule"/>
</dbReference>
<evidence type="ECO:0000313" key="13">
    <source>
        <dbReference type="EMBL" id="TCD64063.1"/>
    </source>
</evidence>
<comment type="function">
    <text evidence="10">Specifically methylates the N1 position of guanosine-37 in various cytoplasmic and mitochondrial tRNAs. Methylation is not dependent on the nature of the nucleoside 5' of the target nucleoside. This is the first step in the biosynthesis of wybutosine (yW), a modified base adjacent to the anticodon of tRNAs and required for accurate decoding.</text>
</comment>
<evidence type="ECO:0000256" key="9">
    <source>
        <dbReference type="ARBA" id="ARBA00047783"/>
    </source>
</evidence>
<comment type="catalytic activity">
    <reaction evidence="9 10">
        <text>guanosine(37) in tRNA + S-adenosyl-L-methionine = N(1)-methylguanosine(37) in tRNA + S-adenosyl-L-homocysteine + H(+)</text>
        <dbReference type="Rhea" id="RHEA:36899"/>
        <dbReference type="Rhea" id="RHEA-COMP:10145"/>
        <dbReference type="Rhea" id="RHEA-COMP:10147"/>
        <dbReference type="ChEBI" id="CHEBI:15378"/>
        <dbReference type="ChEBI" id="CHEBI:57856"/>
        <dbReference type="ChEBI" id="CHEBI:59789"/>
        <dbReference type="ChEBI" id="CHEBI:73542"/>
        <dbReference type="ChEBI" id="CHEBI:74269"/>
        <dbReference type="EC" id="2.1.1.228"/>
    </reaction>
</comment>
<dbReference type="Gene3D" id="3.30.300.110">
    <property type="entry name" value="Met-10+ protein-like domains"/>
    <property type="match status" value="1"/>
</dbReference>
<feature type="region of interest" description="Disordered" evidence="11">
    <location>
        <begin position="318"/>
        <end position="344"/>
    </location>
</feature>
<dbReference type="Gene3D" id="3.40.50.150">
    <property type="entry name" value="Vaccinia Virus protein VP39"/>
    <property type="match status" value="1"/>
</dbReference>
<keyword evidence="3 10" id="KW-0489">Methyltransferase</keyword>
<keyword evidence="5 10" id="KW-0949">S-adenosyl-L-methionine</keyword>
<accession>A0A4R0RBL4</accession>
<protein>
    <recommendedName>
        <fullName evidence="10">tRNA (guanine(37)-N1)-methyltransferase</fullName>
        <ecNumber evidence="10">2.1.1.228</ecNumber>
    </recommendedName>
    <alternativeName>
        <fullName evidence="10">M1G-methyltransferase</fullName>
    </alternativeName>
    <alternativeName>
        <fullName evidence="10">tRNA [GM37] methyltransferase</fullName>
    </alternativeName>
    <alternativeName>
        <fullName evidence="10">tRNA methyltransferase 5</fullName>
    </alternativeName>
</protein>
<dbReference type="EMBL" id="RWJN01000258">
    <property type="protein sequence ID" value="TCD64063.1"/>
    <property type="molecule type" value="Genomic_DNA"/>
</dbReference>
<dbReference type="PROSITE" id="PS51684">
    <property type="entry name" value="SAM_MT_TRM5_TYW2"/>
    <property type="match status" value="1"/>
</dbReference>
<dbReference type="SUPFAM" id="SSF53335">
    <property type="entry name" value="S-adenosyl-L-methionine-dependent methyltransferases"/>
    <property type="match status" value="1"/>
</dbReference>
<evidence type="ECO:0000256" key="4">
    <source>
        <dbReference type="ARBA" id="ARBA00022679"/>
    </source>
</evidence>
<evidence type="ECO:0000256" key="8">
    <source>
        <dbReference type="ARBA" id="ARBA00023242"/>
    </source>
</evidence>
<keyword evidence="7 10" id="KW-0496">Mitochondrion</keyword>
<dbReference type="GO" id="GO:0002939">
    <property type="term" value="P:tRNA N1-guanine methylation"/>
    <property type="evidence" value="ECO:0007669"/>
    <property type="project" value="TreeGrafter"/>
</dbReference>
<comment type="similarity">
    <text evidence="10">Belongs to the TRM5 / TYW2 family.</text>
</comment>
<dbReference type="InterPro" id="IPR056743">
    <property type="entry name" value="TRM5-TYW2-like_MTfase"/>
</dbReference>
<evidence type="ECO:0000256" key="10">
    <source>
        <dbReference type="HAMAP-Rule" id="MF_03152"/>
    </source>
</evidence>
<feature type="binding site" evidence="10">
    <location>
        <position position="353"/>
    </location>
    <ligand>
        <name>S-adenosyl-L-methionine</name>
        <dbReference type="ChEBI" id="CHEBI:59789"/>
    </ligand>
</feature>
<name>A0A4R0RBL4_9APHY</name>
<feature type="domain" description="SAM-dependent methyltransferase TRM5/TYW2-type" evidence="12">
    <location>
        <begin position="136"/>
        <end position="447"/>
    </location>
</feature>
<keyword evidence="8 10" id="KW-0539">Nucleus</keyword>
<comment type="subcellular location">
    <subcellularLocation>
        <location evidence="10">Mitochondrion matrix</location>
    </subcellularLocation>
    <subcellularLocation>
        <location evidence="10">Nucleus</location>
    </subcellularLocation>
    <subcellularLocation>
        <location evidence="10">Cytoplasm</location>
    </subcellularLocation>
    <text evidence="10">Predominantly in the mitochondria and in the nucleus.</text>
</comment>
<dbReference type="InterPro" id="IPR056744">
    <property type="entry name" value="TRM5/TYW2-like_N"/>
</dbReference>
<dbReference type="InterPro" id="IPR029063">
    <property type="entry name" value="SAM-dependent_MTases_sf"/>
</dbReference>
<evidence type="ECO:0000256" key="1">
    <source>
        <dbReference type="ARBA" id="ARBA00009775"/>
    </source>
</evidence>
<evidence type="ECO:0000256" key="7">
    <source>
        <dbReference type="ARBA" id="ARBA00023128"/>
    </source>
</evidence>
<dbReference type="PANTHER" id="PTHR23245">
    <property type="entry name" value="TRNA METHYLTRANSFERASE"/>
    <property type="match status" value="1"/>
</dbReference>
<organism evidence="13 14">
    <name type="scientific">Steccherinum ochraceum</name>
    <dbReference type="NCBI Taxonomy" id="92696"/>
    <lineage>
        <taxon>Eukaryota</taxon>
        <taxon>Fungi</taxon>
        <taxon>Dikarya</taxon>
        <taxon>Basidiomycota</taxon>
        <taxon>Agaricomycotina</taxon>
        <taxon>Agaricomycetes</taxon>
        <taxon>Polyporales</taxon>
        <taxon>Steccherinaceae</taxon>
        <taxon>Steccherinum</taxon>
    </lineage>
</organism>
<keyword evidence="4 10" id="KW-0808">Transferase</keyword>
<comment type="subunit">
    <text evidence="10">Monomer.</text>
</comment>
<dbReference type="FunFam" id="3.30.300.110:FF:000001">
    <property type="entry name" value="tRNA (guanine(37)-N1)-methyltransferase"/>
    <property type="match status" value="1"/>
</dbReference>
<evidence type="ECO:0000256" key="11">
    <source>
        <dbReference type="SAM" id="MobiDB-lite"/>
    </source>
</evidence>
<dbReference type="GO" id="GO:0070901">
    <property type="term" value="P:mitochondrial tRNA methylation"/>
    <property type="evidence" value="ECO:0007669"/>
    <property type="project" value="TreeGrafter"/>
</dbReference>
<feature type="binding site" evidence="10">
    <location>
        <position position="225"/>
    </location>
    <ligand>
        <name>S-adenosyl-L-methionine</name>
        <dbReference type="ChEBI" id="CHEBI:59789"/>
    </ligand>
</feature>
<dbReference type="HAMAP" id="MF_03152">
    <property type="entry name" value="TRM5"/>
    <property type="match status" value="1"/>
</dbReference>
<dbReference type="PANTHER" id="PTHR23245:SF36">
    <property type="entry name" value="TRNA (GUANINE(37)-N1)-METHYLTRANSFERASE"/>
    <property type="match status" value="1"/>
</dbReference>
<dbReference type="OrthoDB" id="408788at2759"/>
<keyword evidence="14" id="KW-1185">Reference proteome</keyword>